<dbReference type="RefSeq" id="WP_345639299.1">
    <property type="nucleotide sequence ID" value="NZ_BAABJQ010000058.1"/>
</dbReference>
<proteinExistence type="predicted"/>
<evidence type="ECO:0000313" key="3">
    <source>
        <dbReference type="Proteomes" id="UP001501570"/>
    </source>
</evidence>
<evidence type="ECO:0000256" key="1">
    <source>
        <dbReference type="SAM" id="MobiDB-lite"/>
    </source>
</evidence>
<protein>
    <submittedName>
        <fullName evidence="2">Uncharacterized protein</fullName>
    </submittedName>
</protein>
<name>A0ABP9SVM5_9ACTN</name>
<reference evidence="3" key="1">
    <citation type="journal article" date="2019" name="Int. J. Syst. Evol. Microbiol.">
        <title>The Global Catalogue of Microorganisms (GCM) 10K type strain sequencing project: providing services to taxonomists for standard genome sequencing and annotation.</title>
        <authorList>
            <consortium name="The Broad Institute Genomics Platform"/>
            <consortium name="The Broad Institute Genome Sequencing Center for Infectious Disease"/>
            <person name="Wu L."/>
            <person name="Ma J."/>
        </authorList>
    </citation>
    <scope>NUCLEOTIDE SEQUENCE [LARGE SCALE GENOMIC DNA]</scope>
    <source>
        <strain evidence="3">JCM 18304</strain>
    </source>
</reference>
<comment type="caution">
    <text evidence="2">The sequence shown here is derived from an EMBL/GenBank/DDBJ whole genome shotgun (WGS) entry which is preliminary data.</text>
</comment>
<dbReference type="EMBL" id="BAABJQ010000058">
    <property type="protein sequence ID" value="GAA5202135.1"/>
    <property type="molecule type" value="Genomic_DNA"/>
</dbReference>
<organism evidence="2 3">
    <name type="scientific">Rugosimonospora acidiphila</name>
    <dbReference type="NCBI Taxonomy" id="556531"/>
    <lineage>
        <taxon>Bacteria</taxon>
        <taxon>Bacillati</taxon>
        <taxon>Actinomycetota</taxon>
        <taxon>Actinomycetes</taxon>
        <taxon>Micromonosporales</taxon>
        <taxon>Micromonosporaceae</taxon>
        <taxon>Rugosimonospora</taxon>
    </lineage>
</organism>
<gene>
    <name evidence="2" type="ORF">GCM10023322_83400</name>
</gene>
<evidence type="ECO:0000313" key="2">
    <source>
        <dbReference type="EMBL" id="GAA5202135.1"/>
    </source>
</evidence>
<keyword evidence="3" id="KW-1185">Reference proteome</keyword>
<accession>A0ABP9SVM5</accession>
<feature type="region of interest" description="Disordered" evidence="1">
    <location>
        <begin position="33"/>
        <end position="53"/>
    </location>
</feature>
<dbReference type="Proteomes" id="UP001501570">
    <property type="component" value="Unassembled WGS sequence"/>
</dbReference>
<sequence length="53" mass="5599">MFGSSMDPAETETVSAVLDCVYTGAPLRQATVTPSAWAAMSTPSRAQRLEPDP</sequence>